<dbReference type="Pfam" id="PF03808">
    <property type="entry name" value="Glyco_tran_WecG"/>
    <property type="match status" value="1"/>
</dbReference>
<comment type="function">
    <text evidence="5">Catalyzes the conversion of GlcNAc-PP-undecaprenol into ManNAc-GlcNAc-PP-undecaprenol, the first committed lipid intermediate in the de novo synthesis of teichoic acid.</text>
</comment>
<sequence>MNKPFSSIEILGIPFANTTRDQFVNQLQKRINHHENTFVVTANPEIVMYAQKEPNYQKLILTADYISPDGIGIVRASHTLKTPLSERIPGYDIFMDLLNWASQNQKKVYFLGAKPQVIQQLKLKLTKDFPGLKLVGAHDGYFKSETEIVATIEKQQPDIIFVATGFPNQEKFIASNRHLTKGLWMGVGGSFDVFVGAVKRAPKWWQTHHLEWFYRLVTDPRRLKRQLIIPQFMWKIHQLKK</sequence>
<dbReference type="InterPro" id="IPR034714">
    <property type="entry name" value="TagA_TarA"/>
</dbReference>
<dbReference type="NCBIfam" id="TIGR00696">
    <property type="entry name" value="wecG_tagA_cpsF"/>
    <property type="match status" value="1"/>
</dbReference>
<keyword evidence="1 5" id="KW-0328">Glycosyltransferase</keyword>
<organism evidence="6 7">
    <name type="scientific">Pediococcus inopinatus</name>
    <dbReference type="NCBI Taxonomy" id="114090"/>
    <lineage>
        <taxon>Bacteria</taxon>
        <taxon>Bacillati</taxon>
        <taxon>Bacillota</taxon>
        <taxon>Bacilli</taxon>
        <taxon>Lactobacillales</taxon>
        <taxon>Lactobacillaceae</taxon>
        <taxon>Pediococcus</taxon>
    </lineage>
</organism>
<dbReference type="Proteomes" id="UP001302696">
    <property type="component" value="Chromosome"/>
</dbReference>
<dbReference type="CDD" id="cd06533">
    <property type="entry name" value="Glyco_transf_WecG_TagA"/>
    <property type="match status" value="1"/>
</dbReference>
<evidence type="ECO:0000256" key="3">
    <source>
        <dbReference type="ARBA" id="ARBA00022944"/>
    </source>
</evidence>
<dbReference type="PANTHER" id="PTHR34136">
    <property type="match status" value="1"/>
</dbReference>
<dbReference type="InterPro" id="IPR004629">
    <property type="entry name" value="WecG_TagA_CpsF"/>
</dbReference>
<keyword evidence="3 5" id="KW-0777">Teichoic acid biosynthesis</keyword>
<comment type="catalytic activity">
    <reaction evidence="5">
        <text>UDP-N-acetyl-alpha-D-mannosamine + N-acetyl-alpha-D-glucosaminyl-di-trans,octa-cis-undecaprenyl diphosphate = N-acetyl-beta-D-mannosaminyl-(1-&gt;4)-N-acetyl-alpha-D-glucosaminyl di-trans,octa-cis-undecaprenyl diphosphate + UDP + H(+)</text>
        <dbReference type="Rhea" id="RHEA:16053"/>
        <dbReference type="ChEBI" id="CHEBI:15378"/>
        <dbReference type="ChEBI" id="CHEBI:58223"/>
        <dbReference type="ChEBI" id="CHEBI:62959"/>
        <dbReference type="ChEBI" id="CHEBI:68623"/>
        <dbReference type="ChEBI" id="CHEBI:132210"/>
        <dbReference type="EC" id="2.4.1.187"/>
    </reaction>
</comment>
<dbReference type="RefSeq" id="WP_320532012.1">
    <property type="nucleotide sequence ID" value="NZ_CP104778.1"/>
</dbReference>
<dbReference type="EMBL" id="CP104778">
    <property type="protein sequence ID" value="WPC21395.1"/>
    <property type="molecule type" value="Genomic_DNA"/>
</dbReference>
<protein>
    <recommendedName>
        <fullName evidence="5">N-acetylglucosaminyldiphosphoundecaprenol N-acetyl-beta-D-mannosaminyltransferase</fullName>
        <ecNumber evidence="5">2.4.1.187</ecNumber>
    </recommendedName>
    <alternativeName>
        <fullName evidence="5">N-acetylmannosaminyltransferase</fullName>
    </alternativeName>
    <alternativeName>
        <fullName evidence="5">UDP-N-acetylmannosamine transferase</fullName>
    </alternativeName>
    <alternativeName>
        <fullName evidence="5">UDP-N-acetylmannosamine:N-acetylglucosaminyl pyrophosphorylundecaprenol N-acetylmannosaminyltransferase</fullName>
    </alternativeName>
</protein>
<accession>A0ABZ0Q358</accession>
<evidence type="ECO:0000313" key="6">
    <source>
        <dbReference type="EMBL" id="WPC21395.1"/>
    </source>
</evidence>
<keyword evidence="2 5" id="KW-0808">Transferase</keyword>
<dbReference type="PANTHER" id="PTHR34136:SF1">
    <property type="entry name" value="UDP-N-ACETYL-D-MANNOSAMINURONIC ACID TRANSFERASE"/>
    <property type="match status" value="1"/>
</dbReference>
<gene>
    <name evidence="6" type="ORF">N6G96_08975</name>
</gene>
<proteinExistence type="inferred from homology"/>
<dbReference type="EC" id="2.4.1.187" evidence="5"/>
<evidence type="ECO:0000256" key="4">
    <source>
        <dbReference type="ARBA" id="ARBA00023316"/>
    </source>
</evidence>
<evidence type="ECO:0000256" key="1">
    <source>
        <dbReference type="ARBA" id="ARBA00022676"/>
    </source>
</evidence>
<evidence type="ECO:0000313" key="7">
    <source>
        <dbReference type="Proteomes" id="UP001302696"/>
    </source>
</evidence>
<keyword evidence="7" id="KW-1185">Reference proteome</keyword>
<dbReference type="HAMAP" id="MF_02070">
    <property type="entry name" value="TagA_TarA"/>
    <property type="match status" value="1"/>
</dbReference>
<keyword evidence="4 5" id="KW-0961">Cell wall biogenesis/degradation</keyword>
<evidence type="ECO:0000256" key="5">
    <source>
        <dbReference type="HAMAP-Rule" id="MF_02070"/>
    </source>
</evidence>
<reference evidence="7" key="1">
    <citation type="submission" date="2024-06" db="EMBL/GenBank/DDBJ databases">
        <authorList>
            <person name="Chang H.C."/>
            <person name="Mun S.Y."/>
        </authorList>
    </citation>
    <scope>NUCLEOTIDE SEQUENCE [LARGE SCALE GENOMIC DNA]</scope>
    <source>
        <strain evidence="7">KT1</strain>
    </source>
</reference>
<comment type="similarity">
    <text evidence="5">Belongs to the glycosyltransferase 26 family. TagA/TarA subfamily.</text>
</comment>
<name>A0ABZ0Q358_9LACO</name>
<comment type="pathway">
    <text evidence="5">Cell wall biogenesis; teichoic acid biosynthesis.</text>
</comment>
<evidence type="ECO:0000256" key="2">
    <source>
        <dbReference type="ARBA" id="ARBA00022679"/>
    </source>
</evidence>